<accession>A0A6L5Y285</accession>
<dbReference type="SUPFAM" id="SSF102114">
    <property type="entry name" value="Radical SAM enzymes"/>
    <property type="match status" value="1"/>
</dbReference>
<dbReference type="Pfam" id="PF04055">
    <property type="entry name" value="Radical_SAM"/>
    <property type="match status" value="1"/>
</dbReference>
<dbReference type="GO" id="GO:0051536">
    <property type="term" value="F:iron-sulfur cluster binding"/>
    <property type="evidence" value="ECO:0007669"/>
    <property type="project" value="UniProtKB-KW"/>
</dbReference>
<dbReference type="PANTHER" id="PTHR43432">
    <property type="entry name" value="SLR0285 PROTEIN"/>
    <property type="match status" value="1"/>
</dbReference>
<dbReference type="AlphaFoldDB" id="A0A6L5Y285"/>
<dbReference type="InterPro" id="IPR007197">
    <property type="entry name" value="rSAM"/>
</dbReference>
<name>A0A6L5Y285_9FIRM</name>
<dbReference type="Proteomes" id="UP000482209">
    <property type="component" value="Unassembled WGS sequence"/>
</dbReference>
<proteinExistence type="predicted"/>
<keyword evidence="3" id="KW-0411">Iron-sulfur</keyword>
<sequence length="241" mass="27774">MISVNEIEVKDILTKSKLPDADYVINPYTGCPHKCIYCYAEFMKRFTNHTECWGDFVDVKNCNKKINAKKISSKSVLIGSVTDAYNGFERKYEKTRNLLKQLAGTDTFVDILTKSSLVCRDIDILKSLKQIQIGISICTLEDELRKKIEPRASSISKRLEALEQLSQVGIKTYVFVGPIFPGITSIEQIVDKTEPFADFFCFENLNLRGAYKKRVLEFVDTYYPEHSNLYKDIYVNKNNEW</sequence>
<dbReference type="InterPro" id="IPR040086">
    <property type="entry name" value="MJ0683-like"/>
</dbReference>
<keyword evidence="1" id="KW-0479">Metal-binding</keyword>
<gene>
    <name evidence="5" type="ORF">FYJ58_14395</name>
</gene>
<evidence type="ECO:0000313" key="6">
    <source>
        <dbReference type="Proteomes" id="UP000482209"/>
    </source>
</evidence>
<dbReference type="GO" id="GO:0046872">
    <property type="term" value="F:metal ion binding"/>
    <property type="evidence" value="ECO:0007669"/>
    <property type="project" value="UniProtKB-KW"/>
</dbReference>
<dbReference type="SFLD" id="SFLDG01084">
    <property type="entry name" value="Uncharacterised_Radical_SAM_Su"/>
    <property type="match status" value="1"/>
</dbReference>
<reference evidence="5 6" key="1">
    <citation type="submission" date="2019-08" db="EMBL/GenBank/DDBJ databases">
        <title>In-depth cultivation of the pig gut microbiome towards novel bacterial diversity and tailored functional studies.</title>
        <authorList>
            <person name="Wylensek D."/>
            <person name="Hitch T.C.A."/>
            <person name="Clavel T."/>
        </authorList>
    </citation>
    <scope>NUCLEOTIDE SEQUENCE [LARGE SCALE GENOMIC DNA]</scope>
    <source>
        <strain evidence="5 6">WCA-693-APC-MOT-I</strain>
    </source>
</reference>
<dbReference type="Gene3D" id="3.80.30.30">
    <property type="match status" value="1"/>
</dbReference>
<comment type="caution">
    <text evidence="5">The sequence shown here is derived from an EMBL/GenBank/DDBJ whole genome shotgun (WGS) entry which is preliminary data.</text>
</comment>
<evidence type="ECO:0000256" key="2">
    <source>
        <dbReference type="ARBA" id="ARBA00023004"/>
    </source>
</evidence>
<evidence type="ECO:0000256" key="3">
    <source>
        <dbReference type="ARBA" id="ARBA00023014"/>
    </source>
</evidence>
<dbReference type="RefSeq" id="WP_154520382.1">
    <property type="nucleotide sequence ID" value="NZ_VUMT01000057.1"/>
</dbReference>
<keyword evidence="2" id="KW-0408">Iron</keyword>
<dbReference type="InterPro" id="IPR058240">
    <property type="entry name" value="rSAM_sf"/>
</dbReference>
<dbReference type="PANTHER" id="PTHR43432:SF6">
    <property type="entry name" value="RADICAL SAM CORE DOMAIN-CONTAINING PROTEIN"/>
    <property type="match status" value="1"/>
</dbReference>
<dbReference type="GO" id="GO:0003824">
    <property type="term" value="F:catalytic activity"/>
    <property type="evidence" value="ECO:0007669"/>
    <property type="project" value="InterPro"/>
</dbReference>
<evidence type="ECO:0000259" key="4">
    <source>
        <dbReference type="Pfam" id="PF04055"/>
    </source>
</evidence>
<keyword evidence="6" id="KW-1185">Reference proteome</keyword>
<feature type="domain" description="Radical SAM core" evidence="4">
    <location>
        <begin position="25"/>
        <end position="184"/>
    </location>
</feature>
<dbReference type="EMBL" id="VUMT01000057">
    <property type="protein sequence ID" value="MSS65039.1"/>
    <property type="molecule type" value="Genomic_DNA"/>
</dbReference>
<dbReference type="CDD" id="cd01335">
    <property type="entry name" value="Radical_SAM"/>
    <property type="match status" value="1"/>
</dbReference>
<organism evidence="5 6">
    <name type="scientific">Velocimicrobium porci</name>
    <dbReference type="NCBI Taxonomy" id="2606634"/>
    <lineage>
        <taxon>Bacteria</taxon>
        <taxon>Bacillati</taxon>
        <taxon>Bacillota</taxon>
        <taxon>Clostridia</taxon>
        <taxon>Lachnospirales</taxon>
        <taxon>Lachnospiraceae</taxon>
        <taxon>Velocimicrobium</taxon>
    </lineage>
</organism>
<evidence type="ECO:0000313" key="5">
    <source>
        <dbReference type="EMBL" id="MSS65039.1"/>
    </source>
</evidence>
<protein>
    <submittedName>
        <fullName evidence="5">Radical SAM protein</fullName>
    </submittedName>
</protein>
<dbReference type="SFLD" id="SFLDS00029">
    <property type="entry name" value="Radical_SAM"/>
    <property type="match status" value="1"/>
</dbReference>
<evidence type="ECO:0000256" key="1">
    <source>
        <dbReference type="ARBA" id="ARBA00022723"/>
    </source>
</evidence>